<dbReference type="GO" id="GO:0004791">
    <property type="term" value="F:thioredoxin-disulfide reductase (NADPH) activity"/>
    <property type="evidence" value="ECO:0007669"/>
    <property type="project" value="UniProtKB-EC"/>
</dbReference>
<dbReference type="EC" id="1.8.1.9" evidence="1"/>
<dbReference type="SUPFAM" id="SSF52833">
    <property type="entry name" value="Thioredoxin-like"/>
    <property type="match status" value="1"/>
</dbReference>
<dbReference type="Gene3D" id="3.40.30.10">
    <property type="entry name" value="Glutaredoxin"/>
    <property type="match status" value="1"/>
</dbReference>
<reference evidence="1 2" key="1">
    <citation type="submission" date="2020-08" db="EMBL/GenBank/DDBJ databases">
        <title>Genomic Encyclopedia of Type Strains, Phase IV (KMG-IV): sequencing the most valuable type-strain genomes for metagenomic binning, comparative biology and taxonomic classification.</title>
        <authorList>
            <person name="Goeker M."/>
        </authorList>
    </citation>
    <scope>NUCLEOTIDE SEQUENCE [LARGE SCALE GENOMIC DNA]</scope>
    <source>
        <strain evidence="1 2">DSM 27165</strain>
    </source>
</reference>
<keyword evidence="2" id="KW-1185">Reference proteome</keyword>
<organism evidence="1 2">
    <name type="scientific">Chitinivorax tropicus</name>
    <dbReference type="NCBI Taxonomy" id="714531"/>
    <lineage>
        <taxon>Bacteria</taxon>
        <taxon>Pseudomonadati</taxon>
        <taxon>Pseudomonadota</taxon>
        <taxon>Betaproteobacteria</taxon>
        <taxon>Chitinivorax</taxon>
    </lineage>
</organism>
<dbReference type="EMBL" id="JACHHY010000026">
    <property type="protein sequence ID" value="MBB5020165.1"/>
    <property type="molecule type" value="Genomic_DNA"/>
</dbReference>
<accession>A0A840MRW5</accession>
<dbReference type="Pfam" id="PF05768">
    <property type="entry name" value="Glrx-like"/>
    <property type="match status" value="1"/>
</dbReference>
<sequence length="82" mass="9105">MNKPVLTVLFRDYCSLCHAMVAALEAYPGRAGFDMQIVDVDADPMLEEKWGEWVPVLLAGDQEICHYHLDTAALDAHLAVFG</sequence>
<proteinExistence type="predicted"/>
<comment type="caution">
    <text evidence="1">The sequence shown here is derived from an EMBL/GenBank/DDBJ whole genome shotgun (WGS) entry which is preliminary data.</text>
</comment>
<dbReference type="InterPro" id="IPR036249">
    <property type="entry name" value="Thioredoxin-like_sf"/>
</dbReference>
<protein>
    <submittedName>
        <fullName evidence="1">Thioredoxin reductase (NADPH)</fullName>
        <ecNumber evidence="1">1.8.1.9</ecNumber>
    </submittedName>
</protein>
<evidence type="ECO:0000313" key="1">
    <source>
        <dbReference type="EMBL" id="MBB5020165.1"/>
    </source>
</evidence>
<name>A0A840MRW5_9PROT</name>
<dbReference type="AlphaFoldDB" id="A0A840MRW5"/>
<gene>
    <name evidence="1" type="ORF">HNQ59_003479</name>
</gene>
<evidence type="ECO:0000313" key="2">
    <source>
        <dbReference type="Proteomes" id="UP000575898"/>
    </source>
</evidence>
<keyword evidence="1" id="KW-0560">Oxidoreductase</keyword>
<dbReference type="InterPro" id="IPR008554">
    <property type="entry name" value="Glutaredoxin-like"/>
</dbReference>
<dbReference type="RefSeq" id="WP_184041572.1">
    <property type="nucleotide sequence ID" value="NZ_JACHHY010000026.1"/>
</dbReference>
<dbReference type="Proteomes" id="UP000575898">
    <property type="component" value="Unassembled WGS sequence"/>
</dbReference>